<protein>
    <submittedName>
        <fullName evidence="1">Uncharacterized protein</fullName>
    </submittedName>
</protein>
<dbReference type="AlphaFoldDB" id="A0AAV4M3V7"/>
<gene>
    <name evidence="1" type="ORF">CDAR_125431</name>
</gene>
<organism evidence="1 2">
    <name type="scientific">Caerostris darwini</name>
    <dbReference type="NCBI Taxonomy" id="1538125"/>
    <lineage>
        <taxon>Eukaryota</taxon>
        <taxon>Metazoa</taxon>
        <taxon>Ecdysozoa</taxon>
        <taxon>Arthropoda</taxon>
        <taxon>Chelicerata</taxon>
        <taxon>Arachnida</taxon>
        <taxon>Araneae</taxon>
        <taxon>Araneomorphae</taxon>
        <taxon>Entelegynae</taxon>
        <taxon>Araneoidea</taxon>
        <taxon>Araneidae</taxon>
        <taxon>Caerostris</taxon>
    </lineage>
</organism>
<name>A0AAV4M3V7_9ARAC</name>
<reference evidence="1 2" key="1">
    <citation type="submission" date="2021-06" db="EMBL/GenBank/DDBJ databases">
        <title>Caerostris darwini draft genome.</title>
        <authorList>
            <person name="Kono N."/>
            <person name="Arakawa K."/>
        </authorList>
    </citation>
    <scope>NUCLEOTIDE SEQUENCE [LARGE SCALE GENOMIC DNA]</scope>
</reference>
<comment type="caution">
    <text evidence="1">The sequence shown here is derived from an EMBL/GenBank/DDBJ whole genome shotgun (WGS) entry which is preliminary data.</text>
</comment>
<dbReference type="Proteomes" id="UP001054837">
    <property type="component" value="Unassembled WGS sequence"/>
</dbReference>
<dbReference type="EMBL" id="BPLQ01000019">
    <property type="protein sequence ID" value="GIX66756.1"/>
    <property type="molecule type" value="Genomic_DNA"/>
</dbReference>
<keyword evidence="2" id="KW-1185">Reference proteome</keyword>
<dbReference type="InterPro" id="IPR029038">
    <property type="entry name" value="MetRS_Zn"/>
</dbReference>
<proteinExistence type="predicted"/>
<sequence>MHLDCADAVARFRHTTSHDYLHSHLPRSLASEGICPLCGISNMGGDHLRNCIEHIDAPDINAHYWETRCRMAEQPHDVLQIVIHLSI</sequence>
<evidence type="ECO:0000313" key="1">
    <source>
        <dbReference type="EMBL" id="GIX66756.1"/>
    </source>
</evidence>
<evidence type="ECO:0000313" key="2">
    <source>
        <dbReference type="Proteomes" id="UP001054837"/>
    </source>
</evidence>
<dbReference type="SUPFAM" id="SSF57770">
    <property type="entry name" value="Methionyl-tRNA synthetase (MetRS), Zn-domain"/>
    <property type="match status" value="1"/>
</dbReference>
<accession>A0AAV4M3V7</accession>